<proteinExistence type="predicted"/>
<keyword evidence="1" id="KW-0472">Membrane</keyword>
<keyword evidence="4" id="KW-1185">Reference proteome</keyword>
<organism evidence="3 4">
    <name type="scientific">Bullifex porci</name>
    <dbReference type="NCBI Taxonomy" id="2606638"/>
    <lineage>
        <taxon>Bacteria</taxon>
        <taxon>Pseudomonadati</taxon>
        <taxon>Spirochaetota</taxon>
        <taxon>Spirochaetia</taxon>
        <taxon>Spirochaetales</taxon>
        <taxon>Spirochaetaceae</taxon>
        <taxon>Bullifex</taxon>
    </lineage>
</organism>
<comment type="caution">
    <text evidence="3">The sequence shown here is derived from an EMBL/GenBank/DDBJ whole genome shotgun (WGS) entry which is preliminary data.</text>
</comment>
<protein>
    <submittedName>
        <fullName evidence="3">GerMN domain-containing protein</fullName>
    </submittedName>
</protein>
<feature type="transmembrane region" description="Helical" evidence="1">
    <location>
        <begin position="22"/>
        <end position="44"/>
    </location>
</feature>
<evidence type="ECO:0000256" key="1">
    <source>
        <dbReference type="SAM" id="Phobius"/>
    </source>
</evidence>
<reference evidence="3 4" key="1">
    <citation type="submission" date="2019-08" db="EMBL/GenBank/DDBJ databases">
        <title>In-depth cultivation of the pig gut microbiome towards novel bacterial diversity and tailored functional studies.</title>
        <authorList>
            <person name="Wylensek D."/>
            <person name="Hitch T.C.A."/>
            <person name="Clavel T."/>
        </authorList>
    </citation>
    <scope>NUCLEOTIDE SEQUENCE [LARGE SCALE GENOMIC DNA]</scope>
    <source>
        <strain evidence="3 4">NM-380-WT-3C1</strain>
    </source>
</reference>
<evidence type="ECO:0000313" key="3">
    <source>
        <dbReference type="EMBL" id="MSU05510.1"/>
    </source>
</evidence>
<sequence length="190" mass="21672">MIEDDDKFKQKENLDVAYERNFIRPIIILFILIIWCVGLSIFFYPKVKSAVIESGVLELIADMNEEELIPQRGIKAIYFSQAGPKVYSFVTDKRGSTYLHDTIEALIHDYPVEALKDGCISLVSSETKLIGLTVSRGICYVNLSKEFLKSSTYNENNAYEQVEKTLLLDENIEKVVILIEGEVLDPNYFS</sequence>
<dbReference type="RefSeq" id="WP_154424409.1">
    <property type="nucleotide sequence ID" value="NZ_VUNN01000002.1"/>
</dbReference>
<dbReference type="Pfam" id="PF10646">
    <property type="entry name" value="Germane"/>
    <property type="match status" value="1"/>
</dbReference>
<name>A0A7X2TQV8_9SPIO</name>
<evidence type="ECO:0000259" key="2">
    <source>
        <dbReference type="SMART" id="SM00909"/>
    </source>
</evidence>
<keyword evidence="1" id="KW-0812">Transmembrane</keyword>
<dbReference type="EMBL" id="VUNN01000002">
    <property type="protein sequence ID" value="MSU05510.1"/>
    <property type="molecule type" value="Genomic_DNA"/>
</dbReference>
<keyword evidence="1" id="KW-1133">Transmembrane helix</keyword>
<dbReference type="InterPro" id="IPR019606">
    <property type="entry name" value="GerMN"/>
</dbReference>
<dbReference type="SMART" id="SM00909">
    <property type="entry name" value="Germane"/>
    <property type="match status" value="1"/>
</dbReference>
<dbReference type="AlphaFoldDB" id="A0A7X2TQV8"/>
<gene>
    <name evidence="3" type="ORF">FYJ80_01775</name>
</gene>
<feature type="domain" description="GerMN" evidence="2">
    <location>
        <begin position="99"/>
        <end position="188"/>
    </location>
</feature>
<evidence type="ECO:0000313" key="4">
    <source>
        <dbReference type="Proteomes" id="UP000460549"/>
    </source>
</evidence>
<dbReference type="Proteomes" id="UP000460549">
    <property type="component" value="Unassembled WGS sequence"/>
</dbReference>
<accession>A0A7X2TQV8</accession>